<keyword evidence="3" id="KW-1185">Reference proteome</keyword>
<evidence type="ECO:0000256" key="1">
    <source>
        <dbReference type="SAM" id="MobiDB-lite"/>
    </source>
</evidence>
<organism evidence="2 3">
    <name type="scientific">Periplaneta americana</name>
    <name type="common">American cockroach</name>
    <name type="synonym">Blatta americana</name>
    <dbReference type="NCBI Taxonomy" id="6978"/>
    <lineage>
        <taxon>Eukaryota</taxon>
        <taxon>Metazoa</taxon>
        <taxon>Ecdysozoa</taxon>
        <taxon>Arthropoda</taxon>
        <taxon>Hexapoda</taxon>
        <taxon>Insecta</taxon>
        <taxon>Pterygota</taxon>
        <taxon>Neoptera</taxon>
        <taxon>Polyneoptera</taxon>
        <taxon>Dictyoptera</taxon>
        <taxon>Blattodea</taxon>
        <taxon>Blattoidea</taxon>
        <taxon>Blattidae</taxon>
        <taxon>Blattinae</taxon>
        <taxon>Periplaneta</taxon>
    </lineage>
</organism>
<protein>
    <submittedName>
        <fullName evidence="2">Uncharacterized protein</fullName>
    </submittedName>
</protein>
<evidence type="ECO:0000313" key="2">
    <source>
        <dbReference type="EMBL" id="KAJ4442914.1"/>
    </source>
</evidence>
<dbReference type="Proteomes" id="UP001148838">
    <property type="component" value="Unassembled WGS sequence"/>
</dbReference>
<reference evidence="2 3" key="1">
    <citation type="journal article" date="2022" name="Allergy">
        <title>Genome assembly and annotation of Periplaneta americana reveal a comprehensive cockroach allergen profile.</title>
        <authorList>
            <person name="Wang L."/>
            <person name="Xiong Q."/>
            <person name="Saelim N."/>
            <person name="Wang L."/>
            <person name="Nong W."/>
            <person name="Wan A.T."/>
            <person name="Shi M."/>
            <person name="Liu X."/>
            <person name="Cao Q."/>
            <person name="Hui J.H.L."/>
            <person name="Sookrung N."/>
            <person name="Leung T.F."/>
            <person name="Tungtrongchitr A."/>
            <person name="Tsui S.K.W."/>
        </authorList>
    </citation>
    <scope>NUCLEOTIDE SEQUENCE [LARGE SCALE GENOMIC DNA]</scope>
    <source>
        <tissue evidence="2">Whole body-01</tissue>
    </source>
</reference>
<sequence>MGSKKNRDDQENKRRQGEQVKMYTKSLLCIELRILRYILPVYCEPALMVSASDREIRVYICPKWGNTEGRRSLHDWRSVCRGQLKLIVKYEASVTLRRSSMYHITAYKDVWKIRPTHRRYVRFKFVEYGEALVYSSMFALQNEKKYPRPFQHASYRTHALVLLTAWTQYHLILLQDINLQPVATLSFVASIFSLADRCLFSLSVVPVSVFVRNRAYLLVFRTEPIRVINDAVSTTGLFSVHKIGDSGIVFGEMRSRMSYIYLIFALLLGKTSENPQPVCKLFWDAGRNSQNRDCPGKNGTVVRKLQKYNIKYNRNKNTFATQALTFRSVTVVSYFFLFLMSKLLGSNRIIRTSTEKGSTYRDDVDVDDDDDYDNNNNNNNNNNNT</sequence>
<feature type="compositionally biased region" description="Acidic residues" evidence="1">
    <location>
        <begin position="364"/>
        <end position="373"/>
    </location>
</feature>
<comment type="caution">
    <text evidence="2">The sequence shown here is derived from an EMBL/GenBank/DDBJ whole genome shotgun (WGS) entry which is preliminary data.</text>
</comment>
<accession>A0ABQ8T8U9</accession>
<proteinExistence type="predicted"/>
<evidence type="ECO:0000313" key="3">
    <source>
        <dbReference type="Proteomes" id="UP001148838"/>
    </source>
</evidence>
<feature type="region of interest" description="Disordered" evidence="1">
    <location>
        <begin position="359"/>
        <end position="385"/>
    </location>
</feature>
<name>A0ABQ8T8U9_PERAM</name>
<dbReference type="EMBL" id="JAJSOF020000013">
    <property type="protein sequence ID" value="KAJ4442914.1"/>
    <property type="molecule type" value="Genomic_DNA"/>
</dbReference>
<gene>
    <name evidence="2" type="ORF">ANN_04508</name>
</gene>
<feature type="compositionally biased region" description="Low complexity" evidence="1">
    <location>
        <begin position="374"/>
        <end position="385"/>
    </location>
</feature>